<feature type="region of interest" description="Disordered" evidence="14">
    <location>
        <begin position="67"/>
        <end position="145"/>
    </location>
</feature>
<protein>
    <recommendedName>
        <fullName evidence="13">Crossover junction endonuclease MUS81</fullName>
        <ecNumber evidence="13">3.1.22.-</ecNumber>
    </recommendedName>
</protein>
<evidence type="ECO:0000259" key="15">
    <source>
        <dbReference type="SMART" id="SM00891"/>
    </source>
</evidence>
<evidence type="ECO:0000313" key="17">
    <source>
        <dbReference type="Proteomes" id="UP000247409"/>
    </source>
</evidence>
<keyword evidence="8 13" id="KW-0378">Hydrolase</keyword>
<evidence type="ECO:0000256" key="5">
    <source>
        <dbReference type="ARBA" id="ARBA00022723"/>
    </source>
</evidence>
<evidence type="ECO:0000256" key="13">
    <source>
        <dbReference type="RuleBase" id="RU369042"/>
    </source>
</evidence>
<evidence type="ECO:0000256" key="10">
    <source>
        <dbReference type="ARBA" id="ARBA00023172"/>
    </source>
</evidence>
<evidence type="ECO:0000256" key="12">
    <source>
        <dbReference type="ARBA" id="ARBA00023242"/>
    </source>
</evidence>
<evidence type="ECO:0000256" key="6">
    <source>
        <dbReference type="ARBA" id="ARBA00022759"/>
    </source>
</evidence>
<dbReference type="EC" id="3.1.22.-" evidence="13"/>
<dbReference type="InterPro" id="IPR011335">
    <property type="entry name" value="Restrct_endonuc-II-like"/>
</dbReference>
<comment type="function">
    <text evidence="13">Interacts with EME1 to form a DNA structure-specific endonuclease with substrate preference for branched DNA structures with a 5'-end at the branch nick. Typical substrates include 3'-flap structures, D-loops, replication forks and nicked Holliday junctions. May be required in mitosis for the processing of stalled or collapsed replication fork intermediates. May be required in meiosis for the repair of meiosis-specific double strand breaks subsequent to single-end invasion (SEI).</text>
</comment>
<dbReference type="InterPro" id="IPR047416">
    <property type="entry name" value="XPF_nuclease_Mus81"/>
</dbReference>
<evidence type="ECO:0000256" key="1">
    <source>
        <dbReference type="ARBA" id="ARBA00001946"/>
    </source>
</evidence>
<feature type="region of interest" description="Disordered" evidence="14">
    <location>
        <begin position="660"/>
        <end position="715"/>
    </location>
</feature>
<evidence type="ECO:0000256" key="9">
    <source>
        <dbReference type="ARBA" id="ARBA00022842"/>
    </source>
</evidence>
<sequence length="1080" mass="120303">MLHEQIACVSGDRLKQALQKAIRNIIPLRFPILTKRDALSIKGVGEYIANLIEAFLVENPPFPDGVPQPVLGAEMHPSPFTSGARGRGRGRGRGSGPSTRGRRRTKRSDTAPSLLLNSDDDEPHVLPAAQKPFSSVGASIPPRGGKRTRAYIPRVNSAPAALLMALLDGLENDIESFIKADLVPRAQLYFSDQMVKNRNGDTNSWHDGWTSMNSQLVSKGLVDKRGRPARFGLTDKGIEIARLCRQRHLEVEKRTVSQYNGETRGTASGMSPAFNRSTQDLDDDVVCVPASSLSSLGKSSNFRLDSTGNASIPQRSAREFQQVSDMRSDGRLSQEQTDRFVALEPQLEFGQKGHAGTVVQMRPSGTDVTARQATGLNELVGYGGTSRRNASRRMNASEERCGLSLRRKYDVGEEFGIASDRRAPTDCSDIRSPIQAPQVNRPSSSNHSAPHQSTERRRKISPAQCDRAVRVIERLEKDGNSRQDLIMIADAMLAAGKFPRDDDTLFKAMSDTLWAVQQAESKSQDTSRPLQVQFSSLNNETGNLLLEVSPGRNQEAEPVRNTPKDWEYLLYDSEPEESRVRSGPRTKTSLMKEPRSCEREDGSVIDLVDNETIKASPSTESNVPIAPHTKSADNCPLIVLDDSESSVDIRPIEINNSPFKESKRELHTSHNIVHNSDRWQSSPEKEDRSSNSDEAMLVLSDDENDTNCYKENPSSRRHVDLSHLCAAVNSSSPRKEQGENKGEDYQKSQGLFLYNSQSCAPANEANSKVLPRRPRPTESAQMPKHDVDFSLVQGSVQDSARAEPLSNSHIQDESHKDGRCRIVLILDSAERIAPNKVQNYSSFVEMLKVRNIPYDVRQLPCGDTLFVARFDDGTEILMDYLIERKTVDDYGASMSDGRISKQSYMLLNSLICNAILILEGDLKDNSYLYDQPRMHSKLAELEVCANVYVKKTKDLQDTVHFYGCILRRLQAKFCGTSKAQMLNGRHVFSEWLRSMQHAKKSMTLEQVFMLQLCHFPGVGMNKAQTIMSMGYKTPQLLCRAYQQKRTMKEKENMLNPPGSKIGATVSKSVAQVFTLSSYDS</sequence>
<feature type="compositionally biased region" description="Basic and acidic residues" evidence="14">
    <location>
        <begin position="590"/>
        <end position="600"/>
    </location>
</feature>
<comment type="caution">
    <text evidence="16">The sequence shown here is derived from an EMBL/GenBank/DDBJ whole genome shotgun (WGS) entry which is preliminary data.</text>
</comment>
<keyword evidence="10 13" id="KW-0233">DNA recombination</keyword>
<dbReference type="Pfam" id="PF21292">
    <property type="entry name" value="EME1-MUS81_C"/>
    <property type="match status" value="1"/>
</dbReference>
<evidence type="ECO:0000256" key="4">
    <source>
        <dbReference type="ARBA" id="ARBA00022722"/>
    </source>
</evidence>
<keyword evidence="17" id="KW-1185">Reference proteome</keyword>
<dbReference type="SUPFAM" id="SSF52980">
    <property type="entry name" value="Restriction endonuclease-like"/>
    <property type="match status" value="1"/>
</dbReference>
<dbReference type="GO" id="GO:0048476">
    <property type="term" value="C:Holliday junction resolvase complex"/>
    <property type="evidence" value="ECO:0007669"/>
    <property type="project" value="UniProtKB-UniRule"/>
</dbReference>
<feature type="compositionally biased region" description="Polar residues" evidence="14">
    <location>
        <begin position="305"/>
        <end position="325"/>
    </location>
</feature>
<dbReference type="GO" id="GO:0005634">
    <property type="term" value="C:nucleus"/>
    <property type="evidence" value="ECO:0007669"/>
    <property type="project" value="UniProtKB-SubCell"/>
</dbReference>
<feature type="region of interest" description="Disordered" evidence="14">
    <location>
        <begin position="575"/>
        <end position="600"/>
    </location>
</feature>
<feature type="region of interest" description="Disordered" evidence="14">
    <location>
        <begin position="305"/>
        <end position="329"/>
    </location>
</feature>
<dbReference type="GO" id="GO:0008821">
    <property type="term" value="F:crossover junction DNA endonuclease activity"/>
    <property type="evidence" value="ECO:0007669"/>
    <property type="project" value="UniProtKB-UniRule"/>
</dbReference>
<feature type="compositionally biased region" description="Polar residues" evidence="14">
    <location>
        <begin position="613"/>
        <end position="622"/>
    </location>
</feature>
<dbReference type="Pfam" id="PF02732">
    <property type="entry name" value="ERCC4"/>
    <property type="match status" value="1"/>
</dbReference>
<dbReference type="Gene3D" id="3.40.50.10130">
    <property type="match status" value="1"/>
</dbReference>
<dbReference type="PANTHER" id="PTHR13451">
    <property type="entry name" value="CLASS II CROSSOVER JUNCTION ENDONUCLEASE MUS81"/>
    <property type="match status" value="1"/>
</dbReference>
<comment type="cofactor">
    <cofactor evidence="1 13">
        <name>Mg(2+)</name>
        <dbReference type="ChEBI" id="CHEBI:18420"/>
    </cofactor>
</comment>
<feature type="region of interest" description="Disordered" evidence="14">
    <location>
        <begin position="420"/>
        <end position="463"/>
    </location>
</feature>
<reference evidence="16 17" key="1">
    <citation type="journal article" date="2018" name="Mol. Biol. Evol.">
        <title>Analysis of the draft genome of the red seaweed Gracilariopsis chorda provides insights into genome size evolution in Rhodophyta.</title>
        <authorList>
            <person name="Lee J."/>
            <person name="Yang E.C."/>
            <person name="Graf L."/>
            <person name="Yang J.H."/>
            <person name="Qiu H."/>
            <person name="Zel Zion U."/>
            <person name="Chan C.X."/>
            <person name="Stephens T.G."/>
            <person name="Weber A.P.M."/>
            <person name="Boo G.H."/>
            <person name="Boo S.M."/>
            <person name="Kim K.M."/>
            <person name="Shin Y."/>
            <person name="Jung M."/>
            <person name="Lee S.J."/>
            <person name="Yim H.S."/>
            <person name="Lee J.H."/>
            <person name="Bhattacharya D."/>
            <person name="Yoon H.S."/>
        </authorList>
    </citation>
    <scope>NUCLEOTIDE SEQUENCE [LARGE SCALE GENOMIC DNA]</scope>
    <source>
        <strain evidence="16 17">SKKU-2015</strain>
        <tissue evidence="16">Whole body</tissue>
    </source>
</reference>
<dbReference type="InterPro" id="IPR047417">
    <property type="entry name" value="WHD_MUS81"/>
</dbReference>
<dbReference type="EMBL" id="NBIV01000001">
    <property type="protein sequence ID" value="PXF50138.1"/>
    <property type="molecule type" value="Genomic_DNA"/>
</dbReference>
<dbReference type="InterPro" id="IPR042530">
    <property type="entry name" value="EME1/EME2_C"/>
</dbReference>
<feature type="compositionally biased region" description="Polar residues" evidence="14">
    <location>
        <begin position="669"/>
        <end position="682"/>
    </location>
</feature>
<dbReference type="GO" id="GO:0000712">
    <property type="term" value="P:resolution of meiotic recombination intermediates"/>
    <property type="evidence" value="ECO:0007669"/>
    <property type="project" value="TreeGrafter"/>
</dbReference>
<organism evidence="16 17">
    <name type="scientific">Gracilariopsis chorda</name>
    <dbReference type="NCBI Taxonomy" id="448386"/>
    <lineage>
        <taxon>Eukaryota</taxon>
        <taxon>Rhodophyta</taxon>
        <taxon>Florideophyceae</taxon>
        <taxon>Rhodymeniophycidae</taxon>
        <taxon>Gracilariales</taxon>
        <taxon>Gracilariaceae</taxon>
        <taxon>Gracilariopsis</taxon>
    </lineage>
</organism>
<dbReference type="CDD" id="cd21036">
    <property type="entry name" value="WH_MUS81"/>
    <property type="match status" value="1"/>
</dbReference>
<dbReference type="GO" id="GO:0003677">
    <property type="term" value="F:DNA binding"/>
    <property type="evidence" value="ECO:0007669"/>
    <property type="project" value="UniProtKB-UniRule"/>
</dbReference>
<keyword evidence="7 13" id="KW-0227">DNA damage</keyword>
<keyword evidence="11 13" id="KW-0234">DNA repair</keyword>
<evidence type="ECO:0000313" key="16">
    <source>
        <dbReference type="EMBL" id="PXF50138.1"/>
    </source>
</evidence>
<evidence type="ECO:0000256" key="3">
    <source>
        <dbReference type="ARBA" id="ARBA00010015"/>
    </source>
</evidence>
<feature type="region of interest" description="Disordered" evidence="14">
    <location>
        <begin position="612"/>
        <end position="633"/>
    </location>
</feature>
<evidence type="ECO:0000256" key="7">
    <source>
        <dbReference type="ARBA" id="ARBA00022763"/>
    </source>
</evidence>
<dbReference type="Proteomes" id="UP000247409">
    <property type="component" value="Unassembled WGS sequence"/>
</dbReference>
<proteinExistence type="inferred from homology"/>
<evidence type="ECO:0000256" key="11">
    <source>
        <dbReference type="ARBA" id="ARBA00023204"/>
    </source>
</evidence>
<dbReference type="STRING" id="448386.A0A2V3J6T6"/>
<comment type="subunit">
    <text evidence="13">Interacts with EME1.</text>
</comment>
<dbReference type="Gene3D" id="1.10.10.10">
    <property type="entry name" value="Winged helix-like DNA-binding domain superfamily/Winged helix DNA-binding domain"/>
    <property type="match status" value="1"/>
</dbReference>
<dbReference type="SMART" id="SM00891">
    <property type="entry name" value="ERCC4"/>
    <property type="match status" value="1"/>
</dbReference>
<comment type="subcellular location">
    <subcellularLocation>
        <location evidence="2 13">Nucleus</location>
    </subcellularLocation>
</comment>
<evidence type="ECO:0000256" key="8">
    <source>
        <dbReference type="ARBA" id="ARBA00022801"/>
    </source>
</evidence>
<dbReference type="GO" id="GO:0046872">
    <property type="term" value="F:metal ion binding"/>
    <property type="evidence" value="ECO:0007669"/>
    <property type="project" value="UniProtKB-UniRule"/>
</dbReference>
<keyword evidence="4 13" id="KW-0540">Nuclease</keyword>
<dbReference type="GO" id="GO:0000727">
    <property type="term" value="P:double-strand break repair via break-induced replication"/>
    <property type="evidence" value="ECO:0007669"/>
    <property type="project" value="UniProtKB-UniRule"/>
</dbReference>
<keyword evidence="6 13" id="KW-0255">Endonuclease</keyword>
<feature type="compositionally biased region" description="Polar residues" evidence="14">
    <location>
        <begin position="435"/>
        <end position="452"/>
    </location>
</feature>
<dbReference type="GO" id="GO:0031573">
    <property type="term" value="P:mitotic intra-S DNA damage checkpoint signaling"/>
    <property type="evidence" value="ECO:0007669"/>
    <property type="project" value="TreeGrafter"/>
</dbReference>
<dbReference type="InterPro" id="IPR036388">
    <property type="entry name" value="WH-like_DNA-bd_sf"/>
</dbReference>
<dbReference type="InterPro" id="IPR006166">
    <property type="entry name" value="ERCC4_domain"/>
</dbReference>
<name>A0A2V3J6T6_9FLOR</name>
<dbReference type="GO" id="GO:0048257">
    <property type="term" value="F:3'-flap endonuclease activity"/>
    <property type="evidence" value="ECO:0007669"/>
    <property type="project" value="TreeGrafter"/>
</dbReference>
<evidence type="ECO:0000256" key="2">
    <source>
        <dbReference type="ARBA" id="ARBA00004123"/>
    </source>
</evidence>
<dbReference type="CDD" id="cd20074">
    <property type="entry name" value="XPF_nuclease_Mus81"/>
    <property type="match status" value="1"/>
</dbReference>
<keyword evidence="9 13" id="KW-0460">Magnesium</keyword>
<dbReference type="GO" id="GO:0006308">
    <property type="term" value="P:DNA catabolic process"/>
    <property type="evidence" value="ECO:0007669"/>
    <property type="project" value="UniProtKB-UniRule"/>
</dbReference>
<dbReference type="AlphaFoldDB" id="A0A2V3J6T6"/>
<dbReference type="OrthoDB" id="5963188at2759"/>
<feature type="region of interest" description="Disordered" evidence="14">
    <location>
        <begin position="763"/>
        <end position="784"/>
    </location>
</feature>
<keyword evidence="5 13" id="KW-0479">Metal-binding</keyword>
<evidence type="ECO:0000256" key="14">
    <source>
        <dbReference type="SAM" id="MobiDB-lite"/>
    </source>
</evidence>
<feature type="domain" description="ERCC4" evidence="15">
    <location>
        <begin position="823"/>
        <end position="922"/>
    </location>
</feature>
<gene>
    <name evidence="16" type="ORF">BWQ96_00298</name>
</gene>
<comment type="similarity">
    <text evidence="3 13">Belongs to the XPF family.</text>
</comment>
<keyword evidence="12 13" id="KW-0539">Nucleus</keyword>
<accession>A0A2V3J6T6</accession>
<dbReference type="PANTHER" id="PTHR13451:SF0">
    <property type="entry name" value="CROSSOVER JUNCTION ENDONUCLEASE MUS81"/>
    <property type="match status" value="1"/>
</dbReference>
<dbReference type="Gene3D" id="1.10.150.670">
    <property type="entry name" value="Crossover junction endonuclease EME1, DNA-binding domain"/>
    <property type="match status" value="1"/>
</dbReference>
<dbReference type="InterPro" id="IPR033309">
    <property type="entry name" value="Mus81"/>
</dbReference>